<name>A0ABS9T744_9PSEU</name>
<keyword evidence="1" id="KW-0472">Membrane</keyword>
<sequence>MRRTLLAGLAAGAAGTTALDAVSYLDMLQRARPASTTPEETARRAEDALHLSLSAEGPDSDAAANRRTALGALLGIAAGLATGVAYGLVRPHLGRVPLAALGAGAGLVANVGTTGPMVVLGVTDPRTWSASSWLSDFFPHLAYGMVTAGAFELMWRPPDRRRLAFTPRSGTRALARACKRIVRKA</sequence>
<accession>A0ABS9T744</accession>
<dbReference type="RefSeq" id="WP_241034463.1">
    <property type="nucleotide sequence ID" value="NZ_BAAAJF010000034.1"/>
</dbReference>
<evidence type="ECO:0000313" key="2">
    <source>
        <dbReference type="EMBL" id="MCH6164258.1"/>
    </source>
</evidence>
<feature type="transmembrane region" description="Helical" evidence="1">
    <location>
        <begin position="137"/>
        <end position="155"/>
    </location>
</feature>
<organism evidence="2 3">
    <name type="scientific">Pseudonocardia alaniniphila</name>
    <dbReference type="NCBI Taxonomy" id="75291"/>
    <lineage>
        <taxon>Bacteria</taxon>
        <taxon>Bacillati</taxon>
        <taxon>Actinomycetota</taxon>
        <taxon>Actinomycetes</taxon>
        <taxon>Pseudonocardiales</taxon>
        <taxon>Pseudonocardiaceae</taxon>
        <taxon>Pseudonocardia</taxon>
    </lineage>
</organism>
<geneLocation type="plasmid" evidence="2">
    <name>unnamed</name>
</geneLocation>
<evidence type="ECO:0000313" key="3">
    <source>
        <dbReference type="Proteomes" id="UP001299970"/>
    </source>
</evidence>
<keyword evidence="1" id="KW-1133">Transmembrane helix</keyword>
<keyword evidence="3" id="KW-1185">Reference proteome</keyword>
<feature type="transmembrane region" description="Helical" evidence="1">
    <location>
        <begin position="96"/>
        <end position="117"/>
    </location>
</feature>
<keyword evidence="1" id="KW-0812">Transmembrane</keyword>
<reference evidence="2 3" key="1">
    <citation type="submission" date="2022-03" db="EMBL/GenBank/DDBJ databases">
        <title>Pseudonocardia alaer sp. nov., a novel actinomycete isolated from reed forest soil.</title>
        <authorList>
            <person name="Wang L."/>
        </authorList>
    </citation>
    <scope>NUCLEOTIDE SEQUENCE [LARGE SCALE GENOMIC DNA]</scope>
    <source>
        <strain evidence="2 3">Y-16303</strain>
        <plasmid evidence="2">unnamed</plasmid>
    </source>
</reference>
<feature type="transmembrane region" description="Helical" evidence="1">
    <location>
        <begin position="69"/>
        <end position="89"/>
    </location>
</feature>
<proteinExistence type="predicted"/>
<keyword evidence="2" id="KW-0614">Plasmid</keyword>
<dbReference type="EMBL" id="JAKXMK010000002">
    <property type="protein sequence ID" value="MCH6164258.1"/>
    <property type="molecule type" value="Genomic_DNA"/>
</dbReference>
<evidence type="ECO:0008006" key="4">
    <source>
        <dbReference type="Google" id="ProtNLM"/>
    </source>
</evidence>
<comment type="caution">
    <text evidence="2">The sequence shown here is derived from an EMBL/GenBank/DDBJ whole genome shotgun (WGS) entry which is preliminary data.</text>
</comment>
<dbReference type="Proteomes" id="UP001299970">
    <property type="component" value="Unassembled WGS sequence"/>
</dbReference>
<protein>
    <recommendedName>
        <fullName evidence="4">DUF1440 domain-containing protein</fullName>
    </recommendedName>
</protein>
<gene>
    <name evidence="2" type="ORF">MMF94_01080</name>
</gene>
<evidence type="ECO:0000256" key="1">
    <source>
        <dbReference type="SAM" id="Phobius"/>
    </source>
</evidence>